<dbReference type="SUPFAM" id="SSF48371">
    <property type="entry name" value="ARM repeat"/>
    <property type="match status" value="1"/>
</dbReference>
<feature type="compositionally biased region" description="Basic and acidic residues" evidence="2">
    <location>
        <begin position="180"/>
        <end position="198"/>
    </location>
</feature>
<comment type="caution">
    <text evidence="4">The sequence shown here is derived from an EMBL/GenBank/DDBJ whole genome shotgun (WGS) entry which is preliminary data.</text>
</comment>
<name>A0ABQ0FV59_APOSI</name>
<dbReference type="EMBL" id="BAAFST010000020">
    <property type="protein sequence ID" value="GAB1303128.1"/>
    <property type="molecule type" value="Genomic_DNA"/>
</dbReference>
<feature type="region of interest" description="Disordered" evidence="2">
    <location>
        <begin position="382"/>
        <end position="462"/>
    </location>
</feature>
<feature type="compositionally biased region" description="Polar residues" evidence="2">
    <location>
        <begin position="226"/>
        <end position="242"/>
    </location>
</feature>
<protein>
    <submittedName>
        <fullName evidence="4">G-protein coupled receptor-associated sorting protein 2</fullName>
    </submittedName>
</protein>
<dbReference type="PANTHER" id="PTHR46414">
    <property type="entry name" value="PROTEIN BHLHB9-RELATED"/>
    <property type="match status" value="1"/>
</dbReference>
<feature type="compositionally biased region" description="Basic residues" evidence="2">
    <location>
        <begin position="424"/>
        <end position="440"/>
    </location>
</feature>
<dbReference type="InterPro" id="IPR011989">
    <property type="entry name" value="ARM-like"/>
</dbReference>
<evidence type="ECO:0000259" key="3">
    <source>
        <dbReference type="Pfam" id="PF04826"/>
    </source>
</evidence>
<comment type="similarity">
    <text evidence="1">Belongs to the GPRASP family.</text>
</comment>
<feature type="domain" description="Armadillo repeat-containing" evidence="3">
    <location>
        <begin position="761"/>
        <end position="977"/>
    </location>
</feature>
<dbReference type="Pfam" id="PF04826">
    <property type="entry name" value="Arm_2"/>
    <property type="match status" value="1"/>
</dbReference>
<evidence type="ECO:0000313" key="4">
    <source>
        <dbReference type="EMBL" id="GAB1303128.1"/>
    </source>
</evidence>
<dbReference type="Gene3D" id="1.25.10.10">
    <property type="entry name" value="Leucine-rich Repeat Variant"/>
    <property type="match status" value="1"/>
</dbReference>
<dbReference type="InterPro" id="IPR016024">
    <property type="entry name" value="ARM-type_fold"/>
</dbReference>
<dbReference type="Proteomes" id="UP001623349">
    <property type="component" value="Unassembled WGS sequence"/>
</dbReference>
<feature type="compositionally biased region" description="Polar residues" evidence="2">
    <location>
        <begin position="389"/>
        <end position="414"/>
    </location>
</feature>
<evidence type="ECO:0000256" key="2">
    <source>
        <dbReference type="SAM" id="MobiDB-lite"/>
    </source>
</evidence>
<dbReference type="InterPro" id="IPR006911">
    <property type="entry name" value="ARM-rpt_dom"/>
</dbReference>
<reference evidence="4 5" key="1">
    <citation type="submission" date="2024-08" db="EMBL/GenBank/DDBJ databases">
        <title>The draft genome of Apodemus speciosus.</title>
        <authorList>
            <person name="Nabeshima K."/>
            <person name="Suzuki S."/>
            <person name="Onuma M."/>
        </authorList>
    </citation>
    <scope>NUCLEOTIDE SEQUENCE [LARGE SCALE GENOMIC DNA]</scope>
    <source>
        <strain evidence="4">IB14-021</strain>
    </source>
</reference>
<sequence>MPCFKAGQFCSKERRLQGDCLRSLEIGPALRLVSSAARKEGFKATVSDLWRLPCFKAGQFCSKERRLQGDCLRSLEIGPALRLVSSAARKEGSKATVSDLGGTLCSQSAVGLITLLEHRREGRTTPHLRSITCSGCSVVLRLLLTSAVNRSATAEDLVHRPPADFSSSALYLFETSSQAKPDKKPQEEVVGGAERESEAPLVVRPKIRPQAPATSGARPKTESKSSSRARAKTESQSVSGTRPKTDAQRMTGARPRSEVQVMSGARPKIDARAVGGARPKTEAKPIPGARPKDDAQAWAQSEFGAEAMPRAERAHLPNSVTWPPVNAESTTVTKSKSLSMNRELASMGSETFPGTQDQTGIEPWFGPREEANMGSWCYPRPRAREETSNESGFWSADETSTMSSFWTGEETNIRSWPREEVNTRSRHRAKHQANTRSKPRSKQDPYIDSLSGSEDEASNPFCFWAGENTNDMFRPRGRDEANVRPKIRTKREDYFEDEDEFYKESWLLPGEEANRFRRRDKEEPNKTLQDRNQNDVKNDERAKQESRLEEEVIIGSWFWAEQETSLEAGASAICESEPGAEEGAIGGSLFWTEEKPTLGAVARDEVRPESEEEAIFGSWFWDRDEACFDPNPTPVYTAKSRYRDPEEDLNLASRPKTWDEVTIEFKPPCHGLGFPFPRPFIIPEGASGNAEEKAKNAELGAEGEDQGSVVQHDLPEPEFPFQYDPSYRSVQEIREHLKARESAQPENWSCTCIQCELRIGSAEFEELLLLMDRIRDPFIHEIAKIAMGMRTASQFTRDFIRDSGVVSLIEALMNYPSSRVRTNFLENMVHMAPPYPNLNMIETFICQVCEETLSHSVNSPEQLTGMRMLRHLTITTDYHTLIANYVSGFLALLTTGDARTKFHVLKMLLNLSENPVVAKKLFSAKALSIFVGLFNIEETNDNIQIVIKMFQNISNIVKSGAMSLLDDDFSLEPLVSAFHEFEELAKQLQIQIDNQNDPEEGQ</sequence>
<gene>
    <name evidence="4" type="ORF">APTSU1_001836900</name>
</gene>
<feature type="region of interest" description="Disordered" evidence="2">
    <location>
        <begin position="517"/>
        <end position="545"/>
    </location>
</feature>
<dbReference type="InterPro" id="IPR043374">
    <property type="entry name" value="GASP1-3"/>
</dbReference>
<dbReference type="PANTHER" id="PTHR46414:SF1">
    <property type="entry name" value="G-PROTEIN COUPLED RECEPTOR-ASSOCIATED SORTING PROTEIN 2"/>
    <property type="match status" value="1"/>
</dbReference>
<feature type="region of interest" description="Disordered" evidence="2">
    <location>
        <begin position="176"/>
        <end position="293"/>
    </location>
</feature>
<organism evidence="4 5">
    <name type="scientific">Apodemus speciosus</name>
    <name type="common">Large Japanese field mouse</name>
    <dbReference type="NCBI Taxonomy" id="105296"/>
    <lineage>
        <taxon>Eukaryota</taxon>
        <taxon>Metazoa</taxon>
        <taxon>Chordata</taxon>
        <taxon>Craniata</taxon>
        <taxon>Vertebrata</taxon>
        <taxon>Euteleostomi</taxon>
        <taxon>Mammalia</taxon>
        <taxon>Eutheria</taxon>
        <taxon>Euarchontoglires</taxon>
        <taxon>Glires</taxon>
        <taxon>Rodentia</taxon>
        <taxon>Myomorpha</taxon>
        <taxon>Muroidea</taxon>
        <taxon>Muridae</taxon>
        <taxon>Murinae</taxon>
        <taxon>Apodemus</taxon>
    </lineage>
</organism>
<evidence type="ECO:0000313" key="5">
    <source>
        <dbReference type="Proteomes" id="UP001623349"/>
    </source>
</evidence>
<keyword evidence="4" id="KW-0675">Receptor</keyword>
<keyword evidence="5" id="KW-1185">Reference proteome</keyword>
<proteinExistence type="inferred from homology"/>
<evidence type="ECO:0000256" key="1">
    <source>
        <dbReference type="ARBA" id="ARBA00011013"/>
    </source>
</evidence>
<accession>A0ABQ0FV59</accession>